<feature type="domain" description="Carboxylesterase type B" evidence="1">
    <location>
        <begin position="26"/>
        <end position="552"/>
    </location>
</feature>
<accession>A0A0N4ZBY2</accession>
<evidence type="ECO:0000259" key="1">
    <source>
        <dbReference type="Pfam" id="PF00135"/>
    </source>
</evidence>
<dbReference type="Pfam" id="PF00135">
    <property type="entry name" value="COesterase"/>
    <property type="match status" value="1"/>
</dbReference>
<dbReference type="PANTHER" id="PTHR11559">
    <property type="entry name" value="CARBOXYLESTERASE"/>
    <property type="match status" value="1"/>
</dbReference>
<dbReference type="WBParaSite" id="PTRK_0000503800.1">
    <property type="protein sequence ID" value="PTRK_0000503800.1"/>
    <property type="gene ID" value="PTRK_0000503800"/>
</dbReference>
<sequence length="573" mass="67014">MYNNMYYKVKVIFLFFNTLSIIYGSTRIQTNYGDVEGFNYEDPEGNEYGIFLGIPYAKPPLEELRFEKPLPPDKWNDVKETKQYSSDCIQLTRSDIKNEISEDCLKLNIITLKESKNNVNGYPVLFIVHDGEYGIGSSSFFCYKILARNFASQNIVVVTINYRLGAFGFGSLDKNEMPGNYGLWDQRMALIFIKENIKFFGGNPSKIVVMGLGSGAGCVGALSLSPHTNKYIYKAIQISGSIFNGLSSVNNILTNETLNLASSLNCTTENINFKEIKECLKSKYINEVINGVEKLGKKMNNIYMAKFGPSYDNDFFPDNYDNLILQSKIKIPTFIGSTNLETLNYVLMNDFPSINSIYINYKQYSRFQEKDLYEFIRRYFTSKHHHFYVDKKIIEKKIVNFYKDLVISERRNNTDNLYLICLIRLTSDILINIPVLWEGEAKSKAGWPVYMYKNIFYNSKMFPNDIPIKGSTHGIENYYIFYNKKQRKFKKSIKDVKFAVRYLKTLIYFITDKSLFIGKRKIPKYIRTGEYLEFSTEIKIKQHLYKKNSEFWKDYRSEYHYDLIRNVPYTKEW</sequence>
<proteinExistence type="predicted"/>
<dbReference type="Gene3D" id="3.40.50.1820">
    <property type="entry name" value="alpha/beta hydrolase"/>
    <property type="match status" value="1"/>
</dbReference>
<dbReference type="STRING" id="131310.A0A0N4ZBY2"/>
<dbReference type="InterPro" id="IPR050309">
    <property type="entry name" value="Type-B_Carboxylest/Lipase"/>
</dbReference>
<reference evidence="3" key="1">
    <citation type="submission" date="2017-02" db="UniProtKB">
        <authorList>
            <consortium name="WormBaseParasite"/>
        </authorList>
    </citation>
    <scope>IDENTIFICATION</scope>
</reference>
<dbReference type="InterPro" id="IPR002018">
    <property type="entry name" value="CarbesteraseB"/>
</dbReference>
<dbReference type="AlphaFoldDB" id="A0A0N4ZBY2"/>
<dbReference type="Proteomes" id="UP000038045">
    <property type="component" value="Unplaced"/>
</dbReference>
<name>A0A0N4ZBY2_PARTI</name>
<dbReference type="ESTHER" id="parti-a0a0n4zby2">
    <property type="family name" value="Carb_B_Nematoda"/>
</dbReference>
<evidence type="ECO:0000313" key="3">
    <source>
        <dbReference type="WBParaSite" id="PTRK_0000503800.1"/>
    </source>
</evidence>
<evidence type="ECO:0000313" key="2">
    <source>
        <dbReference type="Proteomes" id="UP000038045"/>
    </source>
</evidence>
<protein>
    <submittedName>
        <fullName evidence="3">COesterase domain-containing protein</fullName>
    </submittedName>
</protein>
<dbReference type="InterPro" id="IPR029058">
    <property type="entry name" value="AB_hydrolase_fold"/>
</dbReference>
<organism evidence="2 3">
    <name type="scientific">Parastrongyloides trichosuri</name>
    <name type="common">Possum-specific nematode worm</name>
    <dbReference type="NCBI Taxonomy" id="131310"/>
    <lineage>
        <taxon>Eukaryota</taxon>
        <taxon>Metazoa</taxon>
        <taxon>Ecdysozoa</taxon>
        <taxon>Nematoda</taxon>
        <taxon>Chromadorea</taxon>
        <taxon>Rhabditida</taxon>
        <taxon>Tylenchina</taxon>
        <taxon>Panagrolaimomorpha</taxon>
        <taxon>Strongyloidoidea</taxon>
        <taxon>Strongyloididae</taxon>
        <taxon>Parastrongyloides</taxon>
    </lineage>
</organism>
<keyword evidence="2" id="KW-1185">Reference proteome</keyword>
<dbReference type="SUPFAM" id="SSF53474">
    <property type="entry name" value="alpha/beta-Hydrolases"/>
    <property type="match status" value="1"/>
</dbReference>